<feature type="domain" description="GFO/IDH/MocA-like oxidoreductase" evidence="3">
    <location>
        <begin position="131"/>
        <end position="252"/>
    </location>
</feature>
<dbReference type="InterPro" id="IPR055170">
    <property type="entry name" value="GFO_IDH_MocA-like_dom"/>
</dbReference>
<dbReference type="Pfam" id="PF22725">
    <property type="entry name" value="GFO_IDH_MocA_C3"/>
    <property type="match status" value="1"/>
</dbReference>
<dbReference type="PANTHER" id="PTHR43708:SF8">
    <property type="entry name" value="OXIDOREDUCTASE"/>
    <property type="match status" value="1"/>
</dbReference>
<evidence type="ECO:0000256" key="1">
    <source>
        <dbReference type="ARBA" id="ARBA00023027"/>
    </source>
</evidence>
<protein>
    <submittedName>
        <fullName evidence="4">Gfo/Idh/MocA family protein</fullName>
    </submittedName>
</protein>
<sequence length="344" mass="35158">MSAPVRVGILGLGSIGRTHAAALSRLDGAAQVVAASGGSAAALAEAGWPAAEHMTDAQELAARSDLDIVLVATPSDLHAGHAAAAIDAGHDVVVEKPLATSTADATALLRLAEERGRTVYPVAQRRLEPQHRHIRAQLDAGTLGHPVLGEIFVHWHRDAAYYAAAPWRSRMPAGGSLTNQGLHSVDLLSWFLGPITAVTAQTATLGNGGEAEDTATVTLEAASGALGVAVTTTATPPGDPAVLSLRTTSGAIELAHTDVVRWEVDEAPPPPSTSSAGAGSADPAAIGLAGHVDVWRDVLDARAAGRPPSVRAVDGWRTVALIDAAYRSARTGTRVTVPSDPDTA</sequence>
<dbReference type="SUPFAM" id="SSF55347">
    <property type="entry name" value="Glyceraldehyde-3-phosphate dehydrogenase-like, C-terminal domain"/>
    <property type="match status" value="1"/>
</dbReference>
<dbReference type="Gene3D" id="3.40.50.720">
    <property type="entry name" value="NAD(P)-binding Rossmann-like Domain"/>
    <property type="match status" value="1"/>
</dbReference>
<proteinExistence type="predicted"/>
<dbReference type="EMBL" id="JBHUEE010000002">
    <property type="protein sequence ID" value="MFD1717353.1"/>
    <property type="molecule type" value="Genomic_DNA"/>
</dbReference>
<name>A0ABW4L1J3_9MICO</name>
<keyword evidence="1" id="KW-0520">NAD</keyword>
<gene>
    <name evidence="4" type="ORF">ACFSE6_05880</name>
</gene>
<comment type="caution">
    <text evidence="4">The sequence shown here is derived from an EMBL/GenBank/DDBJ whole genome shotgun (WGS) entry which is preliminary data.</text>
</comment>
<dbReference type="RefSeq" id="WP_388003418.1">
    <property type="nucleotide sequence ID" value="NZ_JBHUEE010000002.1"/>
</dbReference>
<dbReference type="Proteomes" id="UP001597277">
    <property type="component" value="Unassembled WGS sequence"/>
</dbReference>
<evidence type="ECO:0000313" key="4">
    <source>
        <dbReference type="EMBL" id="MFD1717353.1"/>
    </source>
</evidence>
<dbReference type="InterPro" id="IPR051317">
    <property type="entry name" value="Gfo/Idh/MocA_oxidoreduct"/>
</dbReference>
<dbReference type="InterPro" id="IPR000683">
    <property type="entry name" value="Gfo/Idh/MocA-like_OxRdtase_N"/>
</dbReference>
<dbReference type="SUPFAM" id="SSF51735">
    <property type="entry name" value="NAD(P)-binding Rossmann-fold domains"/>
    <property type="match status" value="1"/>
</dbReference>
<dbReference type="Gene3D" id="3.30.360.10">
    <property type="entry name" value="Dihydrodipicolinate Reductase, domain 2"/>
    <property type="match status" value="1"/>
</dbReference>
<dbReference type="InterPro" id="IPR036291">
    <property type="entry name" value="NAD(P)-bd_dom_sf"/>
</dbReference>
<keyword evidence="5" id="KW-1185">Reference proteome</keyword>
<feature type="domain" description="Gfo/Idh/MocA-like oxidoreductase N-terminal" evidence="2">
    <location>
        <begin position="5"/>
        <end position="120"/>
    </location>
</feature>
<dbReference type="PANTHER" id="PTHR43708">
    <property type="entry name" value="CONSERVED EXPRESSED OXIDOREDUCTASE (EUROFUNG)"/>
    <property type="match status" value="1"/>
</dbReference>
<accession>A0ABW4L1J3</accession>
<organism evidence="4 5">
    <name type="scientific">Georgenia deserti</name>
    <dbReference type="NCBI Taxonomy" id="2093781"/>
    <lineage>
        <taxon>Bacteria</taxon>
        <taxon>Bacillati</taxon>
        <taxon>Actinomycetota</taxon>
        <taxon>Actinomycetes</taxon>
        <taxon>Micrococcales</taxon>
        <taxon>Bogoriellaceae</taxon>
        <taxon>Georgenia</taxon>
    </lineage>
</organism>
<reference evidence="5" key="1">
    <citation type="journal article" date="2019" name="Int. J. Syst. Evol. Microbiol.">
        <title>The Global Catalogue of Microorganisms (GCM) 10K type strain sequencing project: providing services to taxonomists for standard genome sequencing and annotation.</title>
        <authorList>
            <consortium name="The Broad Institute Genomics Platform"/>
            <consortium name="The Broad Institute Genome Sequencing Center for Infectious Disease"/>
            <person name="Wu L."/>
            <person name="Ma J."/>
        </authorList>
    </citation>
    <scope>NUCLEOTIDE SEQUENCE [LARGE SCALE GENOMIC DNA]</scope>
    <source>
        <strain evidence="5">JCM 17130</strain>
    </source>
</reference>
<dbReference type="Pfam" id="PF01408">
    <property type="entry name" value="GFO_IDH_MocA"/>
    <property type="match status" value="1"/>
</dbReference>
<evidence type="ECO:0000259" key="2">
    <source>
        <dbReference type="Pfam" id="PF01408"/>
    </source>
</evidence>
<evidence type="ECO:0000313" key="5">
    <source>
        <dbReference type="Proteomes" id="UP001597277"/>
    </source>
</evidence>
<evidence type="ECO:0000259" key="3">
    <source>
        <dbReference type="Pfam" id="PF22725"/>
    </source>
</evidence>